<reference evidence="2 3" key="1">
    <citation type="journal article" date="2015" name="Genome Announc.">
        <title>Draft Genome Sequence and Gene Annotation of the Entomopathogenic Fungus Verticillium hemipterigenum.</title>
        <authorList>
            <person name="Horn F."/>
            <person name="Habel A."/>
            <person name="Scharf D.H."/>
            <person name="Dworschak J."/>
            <person name="Brakhage A.A."/>
            <person name="Guthke R."/>
            <person name="Hertweck C."/>
            <person name="Linde J."/>
        </authorList>
    </citation>
    <scope>NUCLEOTIDE SEQUENCE [LARGE SCALE GENOMIC DNA]</scope>
</reference>
<dbReference type="AlphaFoldDB" id="A0A0A1TEZ9"/>
<dbReference type="InterPro" id="IPR010730">
    <property type="entry name" value="HET"/>
</dbReference>
<evidence type="ECO:0000259" key="1">
    <source>
        <dbReference type="Pfam" id="PF06985"/>
    </source>
</evidence>
<dbReference type="PANTHER" id="PTHR10622:SF10">
    <property type="entry name" value="HET DOMAIN-CONTAINING PROTEIN"/>
    <property type="match status" value="1"/>
</dbReference>
<dbReference type="EMBL" id="CDHN01000002">
    <property type="protein sequence ID" value="CEJ88222.1"/>
    <property type="molecule type" value="Genomic_DNA"/>
</dbReference>
<sequence length="536" mass="61162">MRLINIHTRKIEEFIGDVPPYAILSHTWGAEEVTLQQYQDGTATTKAGWRKIVDFCALLDTEEFPRKMNQDGQSHTVINPGRKSVDYAWVDTCCIDKTSSADLSEAINAMFRWYADAEFCVVYLEDYLETSNFAHCRWFTRGWTLQELLAPSHVCFFDFMWRPIGTKLTLLTQISNITKIPSLLIGGPQTWAHVSVAQKMSWAANRQTTRIEDRAYSLMGIFDVNMPLLYGEGDKAFIRLQEEIIKEYDDCSIMLWDASDMDPAVTQIGALAPSPACFRDWQDPERVLHSGEMSVTNRGVKLSAPMIQDEKGGWMAVILHNFADSSATSIGIPIERDKVDATRQWRRREPLVRLKFGMNNKDNTVLCIPKRSNRLQSIPPVRRTWLRYDNTVITLDSIRGEDCIWVFDNDMRQYYVPTPMNCPAILRAGATISGIGNEDTPVFLTMDINVRDGGGKVWLSTQDSLRLPKEERHGWYASKDEVKELVVKDVRFEAVLVTDLPGTLWTTTVKVGGYRLPKWQQPKSKRGILKHIHQGV</sequence>
<dbReference type="HOGENOM" id="CLU_508236_0_0_1"/>
<accession>A0A0A1TEZ9</accession>
<dbReference type="Pfam" id="PF06985">
    <property type="entry name" value="HET"/>
    <property type="match status" value="1"/>
</dbReference>
<feature type="domain" description="Heterokaryon incompatibility" evidence="1">
    <location>
        <begin position="21"/>
        <end position="131"/>
    </location>
</feature>
<protein>
    <recommendedName>
        <fullName evidence="1">Heterokaryon incompatibility domain-containing protein</fullName>
    </recommendedName>
</protein>
<dbReference type="STRING" id="1531966.A0A0A1TEZ9"/>
<evidence type="ECO:0000313" key="3">
    <source>
        <dbReference type="Proteomes" id="UP000039046"/>
    </source>
</evidence>
<dbReference type="Proteomes" id="UP000039046">
    <property type="component" value="Unassembled WGS sequence"/>
</dbReference>
<proteinExistence type="predicted"/>
<keyword evidence="3" id="KW-1185">Reference proteome</keyword>
<dbReference type="PANTHER" id="PTHR10622">
    <property type="entry name" value="HET DOMAIN-CONTAINING PROTEIN"/>
    <property type="match status" value="1"/>
</dbReference>
<gene>
    <name evidence="2" type="ORF">VHEMI04650</name>
</gene>
<evidence type="ECO:0000313" key="2">
    <source>
        <dbReference type="EMBL" id="CEJ88222.1"/>
    </source>
</evidence>
<name>A0A0A1TEZ9_9HYPO</name>
<dbReference type="OrthoDB" id="4955925at2759"/>
<organism evidence="2 3">
    <name type="scientific">[Torrubiella] hemipterigena</name>
    <dbReference type="NCBI Taxonomy" id="1531966"/>
    <lineage>
        <taxon>Eukaryota</taxon>
        <taxon>Fungi</taxon>
        <taxon>Dikarya</taxon>
        <taxon>Ascomycota</taxon>
        <taxon>Pezizomycotina</taxon>
        <taxon>Sordariomycetes</taxon>
        <taxon>Hypocreomycetidae</taxon>
        <taxon>Hypocreales</taxon>
        <taxon>Clavicipitaceae</taxon>
        <taxon>Clavicipitaceae incertae sedis</taxon>
        <taxon>'Torrubiella' clade</taxon>
    </lineage>
</organism>